<reference evidence="4" key="1">
    <citation type="journal article" date="2019" name="Int. J. Syst. Evol. Microbiol.">
        <title>The Global Catalogue of Microorganisms (GCM) 10K type strain sequencing project: providing services to taxonomists for standard genome sequencing and annotation.</title>
        <authorList>
            <consortium name="The Broad Institute Genomics Platform"/>
            <consortium name="The Broad Institute Genome Sequencing Center for Infectious Disease"/>
            <person name="Wu L."/>
            <person name="Ma J."/>
        </authorList>
    </citation>
    <scope>NUCLEOTIDE SEQUENCE [LARGE SCALE GENOMIC DNA]</scope>
    <source>
        <strain evidence="4">DFY28</strain>
    </source>
</reference>
<accession>A0ABW4MYU1</accession>
<feature type="domain" description="AB hydrolase-1" evidence="2">
    <location>
        <begin position="45"/>
        <end position="152"/>
    </location>
</feature>
<dbReference type="Gene3D" id="3.40.50.1820">
    <property type="entry name" value="alpha/beta hydrolase"/>
    <property type="match status" value="1"/>
</dbReference>
<proteinExistence type="predicted"/>
<dbReference type="PANTHER" id="PTHR43689">
    <property type="entry name" value="HYDROLASE"/>
    <property type="match status" value="1"/>
</dbReference>
<dbReference type="SUPFAM" id="SSF53474">
    <property type="entry name" value="alpha/beta-Hydrolases"/>
    <property type="match status" value="1"/>
</dbReference>
<feature type="compositionally biased region" description="Polar residues" evidence="1">
    <location>
        <begin position="1"/>
        <end position="10"/>
    </location>
</feature>
<dbReference type="EMBL" id="JBHUEY010000001">
    <property type="protein sequence ID" value="MFD1782728.1"/>
    <property type="molecule type" value="Genomic_DNA"/>
</dbReference>
<evidence type="ECO:0000313" key="3">
    <source>
        <dbReference type="EMBL" id="MFD1782728.1"/>
    </source>
</evidence>
<dbReference type="InterPro" id="IPR029058">
    <property type="entry name" value="AB_hydrolase_fold"/>
</dbReference>
<name>A0ABW4MYU1_9CAUL</name>
<dbReference type="GO" id="GO:0016787">
    <property type="term" value="F:hydrolase activity"/>
    <property type="evidence" value="ECO:0007669"/>
    <property type="project" value="UniProtKB-KW"/>
</dbReference>
<dbReference type="InterPro" id="IPR000073">
    <property type="entry name" value="AB_hydrolase_1"/>
</dbReference>
<keyword evidence="4" id="KW-1185">Reference proteome</keyword>
<sequence>MSRVSQTFERLSTADRTGRSGRGELIDIGGRRLRMVRAGPADATPTIVCEHGAFGCAADWAEVQRRLAAKGLKSLAYDRAGLGLSDPGPPPRNGPALAQDLERLLERAGEPGPYILVGHSMGGLMTRIFACRHPDQVKGVVLVDAATPQVWDMRLVPRVLGAYHAGMRVLGAGARVGLMRPVAMVFGNLIGLTGEAAVEKRRIYGSPSHARGAAEEVGRWAEISACAGELDFDPELPIAVVTAGHENLWPRLKALQVAPALASRHGYVEHVAGADHASLLGVRFADPIVRGVEHVLRAI</sequence>
<dbReference type="RefSeq" id="WP_377282401.1">
    <property type="nucleotide sequence ID" value="NZ_JBHRSI010000006.1"/>
</dbReference>
<dbReference type="PRINTS" id="PR00111">
    <property type="entry name" value="ABHYDROLASE"/>
</dbReference>
<dbReference type="PANTHER" id="PTHR43689:SF8">
    <property type="entry name" value="ALPHA_BETA-HYDROLASES SUPERFAMILY PROTEIN"/>
    <property type="match status" value="1"/>
</dbReference>
<comment type="caution">
    <text evidence="3">The sequence shown here is derived from an EMBL/GenBank/DDBJ whole genome shotgun (WGS) entry which is preliminary data.</text>
</comment>
<feature type="region of interest" description="Disordered" evidence="1">
    <location>
        <begin position="1"/>
        <end position="23"/>
    </location>
</feature>
<gene>
    <name evidence="3" type="ORF">ACFSC0_04925</name>
</gene>
<evidence type="ECO:0000256" key="1">
    <source>
        <dbReference type="SAM" id="MobiDB-lite"/>
    </source>
</evidence>
<evidence type="ECO:0000259" key="2">
    <source>
        <dbReference type="Pfam" id="PF00561"/>
    </source>
</evidence>
<dbReference type="Proteomes" id="UP001597237">
    <property type="component" value="Unassembled WGS sequence"/>
</dbReference>
<feature type="compositionally biased region" description="Basic and acidic residues" evidence="1">
    <location>
        <begin position="12"/>
        <end position="23"/>
    </location>
</feature>
<keyword evidence="3" id="KW-0378">Hydrolase</keyword>
<dbReference type="Pfam" id="PF00561">
    <property type="entry name" value="Abhydrolase_1"/>
    <property type="match status" value="1"/>
</dbReference>
<organism evidence="3 4">
    <name type="scientific">Phenylobacterium terrae</name>
    <dbReference type="NCBI Taxonomy" id="2665495"/>
    <lineage>
        <taxon>Bacteria</taxon>
        <taxon>Pseudomonadati</taxon>
        <taxon>Pseudomonadota</taxon>
        <taxon>Alphaproteobacteria</taxon>
        <taxon>Caulobacterales</taxon>
        <taxon>Caulobacteraceae</taxon>
        <taxon>Phenylobacterium</taxon>
    </lineage>
</organism>
<protein>
    <submittedName>
        <fullName evidence="3">Alpha/beta fold hydrolase</fullName>
    </submittedName>
</protein>
<evidence type="ECO:0000313" key="4">
    <source>
        <dbReference type="Proteomes" id="UP001597237"/>
    </source>
</evidence>